<feature type="compositionally biased region" description="Low complexity" evidence="2">
    <location>
        <begin position="347"/>
        <end position="358"/>
    </location>
</feature>
<feature type="region of interest" description="Disordered" evidence="2">
    <location>
        <begin position="228"/>
        <end position="247"/>
    </location>
</feature>
<feature type="region of interest" description="Disordered" evidence="2">
    <location>
        <begin position="176"/>
        <end position="211"/>
    </location>
</feature>
<dbReference type="GeneID" id="105343948"/>
<feature type="coiled-coil region" evidence="1">
    <location>
        <begin position="16"/>
        <end position="96"/>
    </location>
</feature>
<dbReference type="GO" id="GO:0003712">
    <property type="term" value="F:transcription coregulator activity"/>
    <property type="evidence" value="ECO:0007669"/>
    <property type="project" value="TreeGrafter"/>
</dbReference>
<feature type="compositionally biased region" description="Polar residues" evidence="2">
    <location>
        <begin position="181"/>
        <end position="211"/>
    </location>
</feature>
<evidence type="ECO:0000256" key="2">
    <source>
        <dbReference type="SAM" id="MobiDB-lite"/>
    </source>
</evidence>
<reference evidence="3" key="1">
    <citation type="submission" date="2022-08" db="UniProtKB">
        <authorList>
            <consortium name="EnsemblMetazoa"/>
        </authorList>
    </citation>
    <scope>IDENTIFICATION</scope>
    <source>
        <strain evidence="3">05x7-T-G4-1.051#20</strain>
    </source>
</reference>
<dbReference type="PANTHER" id="PTHR22654:SF2">
    <property type="entry name" value="G PROTEIN PATHWAY SUPPRESSOR 2"/>
    <property type="match status" value="1"/>
</dbReference>
<dbReference type="RefSeq" id="XP_034304300.1">
    <property type="nucleotide sequence ID" value="XM_034448409.2"/>
</dbReference>
<dbReference type="OMA" id="FIQISQM"/>
<protein>
    <recommendedName>
        <fullName evidence="5">G protein pathway suppressor 2</fullName>
    </recommendedName>
</protein>
<dbReference type="EnsemblMetazoa" id="G26246.1">
    <property type="protein sequence ID" value="G26246.1:cds"/>
    <property type="gene ID" value="G26246"/>
</dbReference>
<dbReference type="Pfam" id="PF15991">
    <property type="entry name" value="G_path_suppress"/>
    <property type="match status" value="1"/>
</dbReference>
<dbReference type="GO" id="GO:0005667">
    <property type="term" value="C:transcription regulator complex"/>
    <property type="evidence" value="ECO:0007669"/>
    <property type="project" value="TreeGrafter"/>
</dbReference>
<evidence type="ECO:0008006" key="5">
    <source>
        <dbReference type="Google" id="ProtNLM"/>
    </source>
</evidence>
<name>A0A8W8L1G7_MAGGI</name>
<dbReference type="PANTHER" id="PTHR22654">
    <property type="entry name" value="G PROTEIN PATHWAY SUPPRESSOR 2"/>
    <property type="match status" value="1"/>
</dbReference>
<organism evidence="3 4">
    <name type="scientific">Magallana gigas</name>
    <name type="common">Pacific oyster</name>
    <name type="synonym">Crassostrea gigas</name>
    <dbReference type="NCBI Taxonomy" id="29159"/>
    <lineage>
        <taxon>Eukaryota</taxon>
        <taxon>Metazoa</taxon>
        <taxon>Spiralia</taxon>
        <taxon>Lophotrochozoa</taxon>
        <taxon>Mollusca</taxon>
        <taxon>Bivalvia</taxon>
        <taxon>Autobranchia</taxon>
        <taxon>Pteriomorphia</taxon>
        <taxon>Ostreida</taxon>
        <taxon>Ostreoidea</taxon>
        <taxon>Ostreidae</taxon>
        <taxon>Magallana</taxon>
    </lineage>
</organism>
<keyword evidence="4" id="KW-1185">Reference proteome</keyword>
<dbReference type="OrthoDB" id="10038194at2759"/>
<feature type="region of interest" description="Disordered" evidence="2">
    <location>
        <begin position="128"/>
        <end position="163"/>
    </location>
</feature>
<evidence type="ECO:0000313" key="4">
    <source>
        <dbReference type="Proteomes" id="UP000005408"/>
    </source>
</evidence>
<feature type="region of interest" description="Disordered" evidence="2">
    <location>
        <begin position="307"/>
        <end position="378"/>
    </location>
</feature>
<dbReference type="InterPro" id="IPR026094">
    <property type="entry name" value="GPS2"/>
</dbReference>
<dbReference type="Proteomes" id="UP000005408">
    <property type="component" value="Unassembled WGS sequence"/>
</dbReference>
<proteinExistence type="predicted"/>
<evidence type="ECO:0000313" key="3">
    <source>
        <dbReference type="EnsemblMetazoa" id="G26246.2:cds"/>
    </source>
</evidence>
<dbReference type="GO" id="GO:0006357">
    <property type="term" value="P:regulation of transcription by RNA polymerase II"/>
    <property type="evidence" value="ECO:0007669"/>
    <property type="project" value="TreeGrafter"/>
</dbReference>
<accession>A0A8W8L1G7</accession>
<dbReference type="EnsemblMetazoa" id="G26246.2">
    <property type="protein sequence ID" value="G26246.2:cds"/>
    <property type="gene ID" value="G26246"/>
</dbReference>
<evidence type="ECO:0000256" key="1">
    <source>
        <dbReference type="SAM" id="Coils"/>
    </source>
</evidence>
<feature type="compositionally biased region" description="Low complexity" evidence="2">
    <location>
        <begin position="310"/>
        <end position="328"/>
    </location>
</feature>
<dbReference type="AlphaFoldDB" id="A0A8W8L1G7"/>
<sequence>MPGALIDRPKMTKTMYQALKRHIMKERERKKQEQEQDAMMMERIKKEEEMRKKKEQEDSLTLEQTKEQIAQLDKKMEDLKAEKHDLFSQLKKVLHQEDETRKKAQLKEQSELQIMQHSTVLGLPHAMTGRPILYRPPQPQMVQQVSLKRGRSPSPPPTQPYQYNNKMMAASLPVEKPHPYTHTSQPDYKQQSNFPQSQAGPGYPTQSSHAFQQAGYVPSKSPVKYNPGSQSAFSSYSNPYAHQQTKQLQESGFPAYRMQQPGYITTQHGSSIPLQKQLEHANQQSGFNEEKYKLQQQNSAIRGVAPLPGQQSMMHQPLQIQQQQQQPSKGSIVTGYSARGQTPISTSQYQPQPSNQPNFTAQSRPQHHMSGQHPGRYF</sequence>
<keyword evidence="1" id="KW-0175">Coiled coil</keyword>
<dbReference type="KEGG" id="crg:105343948"/>